<organism evidence="2 3">
    <name type="scientific">Xanthoceras sorbifolium</name>
    <dbReference type="NCBI Taxonomy" id="99658"/>
    <lineage>
        <taxon>Eukaryota</taxon>
        <taxon>Viridiplantae</taxon>
        <taxon>Streptophyta</taxon>
        <taxon>Embryophyta</taxon>
        <taxon>Tracheophyta</taxon>
        <taxon>Spermatophyta</taxon>
        <taxon>Magnoliopsida</taxon>
        <taxon>eudicotyledons</taxon>
        <taxon>Gunneridae</taxon>
        <taxon>Pentapetalae</taxon>
        <taxon>rosids</taxon>
        <taxon>malvids</taxon>
        <taxon>Sapindales</taxon>
        <taxon>Sapindaceae</taxon>
        <taxon>Xanthoceroideae</taxon>
        <taxon>Xanthoceras</taxon>
    </lineage>
</organism>
<dbReference type="InterPro" id="IPR002083">
    <property type="entry name" value="MATH/TRAF_dom"/>
</dbReference>
<dbReference type="Pfam" id="PF22486">
    <property type="entry name" value="MATH_2"/>
    <property type="match status" value="2"/>
</dbReference>
<keyword evidence="3" id="KW-1185">Reference proteome</keyword>
<sequence length="323" mass="37415">MALGIQQFKSSAMSNSEEILREEREFQPAHFILKIVSYSLLLDGIDEKGGKYETGTFDVGGYKWKLILYPRGNKTCKDHISLYLGIVEGNSFSDKWTVCANFKLFVLNQKTMKYLTIQDAKRTVRYFDKLRIEQGFAQLLSLDQFNDPCNGYLVNDCCVFGAEILVVQPPSSIEETITMVKELDDKTVKTYTWSIKNFSTLENHLYSNEFTLGGRKWKLNLYPKGYKSEKGKSLSLLLWLADWETVEPKREVYVKYKLRVLDHFLVKTVEKSVSHWFHPEAEFGFQDLMPLKDIKKLSNRYLKDNTLIVEVEFDVISSIKVGP</sequence>
<feature type="domain" description="MATH" evidence="1">
    <location>
        <begin position="188"/>
        <end position="313"/>
    </location>
</feature>
<comment type="caution">
    <text evidence="2">The sequence shown here is derived from an EMBL/GenBank/DDBJ whole genome shotgun (WGS) entry which is preliminary data.</text>
</comment>
<dbReference type="PANTHER" id="PTHR46162:SF55">
    <property type="entry name" value="MATH DOMAIN-CONTAINING PROTEIN"/>
    <property type="match status" value="1"/>
</dbReference>
<dbReference type="CDD" id="cd00121">
    <property type="entry name" value="MATH"/>
    <property type="match status" value="2"/>
</dbReference>
<proteinExistence type="predicted"/>
<dbReference type="PANTHER" id="PTHR46162">
    <property type="entry name" value="TRAF-LIKE FAMILY PROTEIN"/>
    <property type="match status" value="1"/>
</dbReference>
<dbReference type="SUPFAM" id="SSF49599">
    <property type="entry name" value="TRAF domain-like"/>
    <property type="match status" value="2"/>
</dbReference>
<dbReference type="SMART" id="SM00061">
    <property type="entry name" value="MATH"/>
    <property type="match status" value="2"/>
</dbReference>
<name>A0ABQ8IIG6_9ROSI</name>
<dbReference type="Proteomes" id="UP000827721">
    <property type="component" value="Unassembled WGS sequence"/>
</dbReference>
<feature type="domain" description="MATH" evidence="1">
    <location>
        <begin position="28"/>
        <end position="164"/>
    </location>
</feature>
<evidence type="ECO:0000313" key="2">
    <source>
        <dbReference type="EMBL" id="KAH7576239.1"/>
    </source>
</evidence>
<dbReference type="Gene3D" id="2.60.210.10">
    <property type="entry name" value="Apoptosis, Tumor Necrosis Factor Receptor Associated Protein 2, Chain A"/>
    <property type="match status" value="2"/>
</dbReference>
<protein>
    <recommendedName>
        <fullName evidence="1">MATH domain-containing protein</fullName>
    </recommendedName>
</protein>
<dbReference type="InterPro" id="IPR008974">
    <property type="entry name" value="TRAF-like"/>
</dbReference>
<dbReference type="PROSITE" id="PS50144">
    <property type="entry name" value="MATH"/>
    <property type="match status" value="2"/>
</dbReference>
<evidence type="ECO:0000313" key="3">
    <source>
        <dbReference type="Proteomes" id="UP000827721"/>
    </source>
</evidence>
<accession>A0ABQ8IIG6</accession>
<evidence type="ECO:0000259" key="1">
    <source>
        <dbReference type="PROSITE" id="PS50144"/>
    </source>
</evidence>
<dbReference type="EMBL" id="JAFEMO010000001">
    <property type="protein sequence ID" value="KAH7576239.1"/>
    <property type="molecule type" value="Genomic_DNA"/>
</dbReference>
<reference evidence="2 3" key="1">
    <citation type="submission" date="2021-02" db="EMBL/GenBank/DDBJ databases">
        <title>Plant Genome Project.</title>
        <authorList>
            <person name="Zhang R.-G."/>
        </authorList>
    </citation>
    <scope>NUCLEOTIDE SEQUENCE [LARGE SCALE GENOMIC DNA]</scope>
    <source>
        <tissue evidence="2">Leaves</tissue>
    </source>
</reference>
<gene>
    <name evidence="2" type="ORF">JRO89_XS01G0020600</name>
</gene>